<keyword evidence="2" id="KW-1185">Reference proteome</keyword>
<dbReference type="CDD" id="cd09272">
    <property type="entry name" value="RNase_HI_RT_Ty1"/>
    <property type="match status" value="1"/>
</dbReference>
<comment type="caution">
    <text evidence="1">The sequence shown here is derived from an EMBL/GenBank/DDBJ whole genome shotgun (WGS) entry which is preliminary data.</text>
</comment>
<proteinExistence type="predicted"/>
<dbReference type="AlphaFoldDB" id="A0A392P1F4"/>
<dbReference type="EMBL" id="LXQA010059914">
    <property type="protein sequence ID" value="MCI05838.1"/>
    <property type="molecule type" value="Genomic_DNA"/>
</dbReference>
<feature type="non-terminal residue" evidence="1">
    <location>
        <position position="1"/>
    </location>
</feature>
<name>A0A392P1F4_9FABA</name>
<dbReference type="Proteomes" id="UP000265520">
    <property type="component" value="Unassembled WGS sequence"/>
</dbReference>
<sequence>ILEYDRIVQCNSDADWATDQDDRRSTSGSCIYFGSNLVSWGSKKQPLVARSSTEAEYRSMANTTAELLWIQSLLKELHVPYHPPTLLCDNLSAVSLAHNPILHSRTKHMELDIHFVREKVLSKQLQVLHVPASDQLADPLTKPLSPSNYADIQAKLKVFSCNKTTCV</sequence>
<accession>A0A392P1F4</accession>
<protein>
    <submittedName>
        <fullName evidence="1">Retrovirus-related Pol polyprotein from transposon TNT 1-94</fullName>
    </submittedName>
</protein>
<dbReference type="PANTHER" id="PTHR11439">
    <property type="entry name" value="GAG-POL-RELATED RETROTRANSPOSON"/>
    <property type="match status" value="1"/>
</dbReference>
<reference evidence="1 2" key="1">
    <citation type="journal article" date="2018" name="Front. Plant Sci.">
        <title>Red Clover (Trifolium pratense) and Zigzag Clover (T. medium) - A Picture of Genomic Similarities and Differences.</title>
        <authorList>
            <person name="Dluhosova J."/>
            <person name="Istvanek J."/>
            <person name="Nedelnik J."/>
            <person name="Repkova J."/>
        </authorList>
    </citation>
    <scope>NUCLEOTIDE SEQUENCE [LARGE SCALE GENOMIC DNA]</scope>
    <source>
        <strain evidence="2">cv. 10/8</strain>
        <tissue evidence="1">Leaf</tissue>
    </source>
</reference>
<evidence type="ECO:0000313" key="2">
    <source>
        <dbReference type="Proteomes" id="UP000265520"/>
    </source>
</evidence>
<dbReference type="InterPro" id="IPR043502">
    <property type="entry name" value="DNA/RNA_pol_sf"/>
</dbReference>
<organism evidence="1 2">
    <name type="scientific">Trifolium medium</name>
    <dbReference type="NCBI Taxonomy" id="97028"/>
    <lineage>
        <taxon>Eukaryota</taxon>
        <taxon>Viridiplantae</taxon>
        <taxon>Streptophyta</taxon>
        <taxon>Embryophyta</taxon>
        <taxon>Tracheophyta</taxon>
        <taxon>Spermatophyta</taxon>
        <taxon>Magnoliopsida</taxon>
        <taxon>eudicotyledons</taxon>
        <taxon>Gunneridae</taxon>
        <taxon>Pentapetalae</taxon>
        <taxon>rosids</taxon>
        <taxon>fabids</taxon>
        <taxon>Fabales</taxon>
        <taxon>Fabaceae</taxon>
        <taxon>Papilionoideae</taxon>
        <taxon>50 kb inversion clade</taxon>
        <taxon>NPAAA clade</taxon>
        <taxon>Hologalegina</taxon>
        <taxon>IRL clade</taxon>
        <taxon>Trifolieae</taxon>
        <taxon>Trifolium</taxon>
    </lineage>
</organism>
<dbReference type="SUPFAM" id="SSF56672">
    <property type="entry name" value="DNA/RNA polymerases"/>
    <property type="match status" value="1"/>
</dbReference>
<evidence type="ECO:0000313" key="1">
    <source>
        <dbReference type="EMBL" id="MCI05838.1"/>
    </source>
</evidence>
<dbReference type="PANTHER" id="PTHR11439:SF455">
    <property type="entry name" value="RLK (RECEPTOR-LIKE PROTEIN KINASE) 8, PUTATIVE-RELATED"/>
    <property type="match status" value="1"/>
</dbReference>